<evidence type="ECO:0000313" key="9">
    <source>
        <dbReference type="EMBL" id="KAF6213518.1"/>
    </source>
</evidence>
<dbReference type="PANTHER" id="PTHR25462:SF296">
    <property type="entry name" value="MEIOTIC P26, ISOFORM F"/>
    <property type="match status" value="1"/>
</dbReference>
<dbReference type="OrthoDB" id="1870062at2759"/>
<evidence type="ECO:0000256" key="1">
    <source>
        <dbReference type="ARBA" id="ARBA00022723"/>
    </source>
</evidence>
<dbReference type="Gene3D" id="3.30.160.60">
    <property type="entry name" value="Classic Zinc Finger"/>
    <property type="match status" value="1"/>
</dbReference>
<feature type="compositionally biased region" description="Low complexity" evidence="6">
    <location>
        <begin position="612"/>
        <end position="634"/>
    </location>
</feature>
<keyword evidence="1" id="KW-0479">Metal-binding</keyword>
<evidence type="ECO:0000256" key="5">
    <source>
        <dbReference type="SAM" id="Coils"/>
    </source>
</evidence>
<dbReference type="Proteomes" id="UP000466442">
    <property type="component" value="Unassembled WGS sequence"/>
</dbReference>
<keyword evidence="10" id="KW-1185">Reference proteome</keyword>
<dbReference type="SUPFAM" id="SSF57845">
    <property type="entry name" value="B-box zinc-binding domain"/>
    <property type="match status" value="1"/>
</dbReference>
<protein>
    <recommendedName>
        <fullName evidence="11">B box-type domain-containing protein</fullName>
    </recommendedName>
</protein>
<evidence type="ECO:0000256" key="2">
    <source>
        <dbReference type="ARBA" id="ARBA00022771"/>
    </source>
</evidence>
<dbReference type="PROSITE" id="PS00518">
    <property type="entry name" value="ZF_RING_1"/>
    <property type="match status" value="1"/>
</dbReference>
<dbReference type="Gene3D" id="3.30.40.10">
    <property type="entry name" value="Zinc/RING finger domain, C3HC4 (zinc finger)"/>
    <property type="match status" value="1"/>
</dbReference>
<dbReference type="InterPro" id="IPR013083">
    <property type="entry name" value="Znf_RING/FYVE/PHD"/>
</dbReference>
<dbReference type="InterPro" id="IPR000315">
    <property type="entry name" value="Znf_B-box"/>
</dbReference>
<dbReference type="Pfam" id="PF00643">
    <property type="entry name" value="zf-B_box"/>
    <property type="match status" value="1"/>
</dbReference>
<dbReference type="InterPro" id="IPR001841">
    <property type="entry name" value="Znf_RING"/>
</dbReference>
<dbReference type="SUPFAM" id="SSF57850">
    <property type="entry name" value="RING/U-box"/>
    <property type="match status" value="1"/>
</dbReference>
<keyword evidence="3" id="KW-0862">Zinc</keyword>
<feature type="domain" description="B box-type" evidence="8">
    <location>
        <begin position="97"/>
        <end position="143"/>
    </location>
</feature>
<evidence type="ECO:0000259" key="7">
    <source>
        <dbReference type="PROSITE" id="PS50089"/>
    </source>
</evidence>
<dbReference type="PANTHER" id="PTHR25462">
    <property type="entry name" value="BONUS, ISOFORM C-RELATED"/>
    <property type="match status" value="1"/>
</dbReference>
<dbReference type="Pfam" id="PF00097">
    <property type="entry name" value="zf-C3HC4"/>
    <property type="match status" value="1"/>
</dbReference>
<evidence type="ECO:0000256" key="3">
    <source>
        <dbReference type="ARBA" id="ARBA00022833"/>
    </source>
</evidence>
<comment type="caution">
    <text evidence="9">The sequence shown here is derived from an EMBL/GenBank/DDBJ whole genome shotgun (WGS) entry which is preliminary data.</text>
</comment>
<dbReference type="InterPro" id="IPR018957">
    <property type="entry name" value="Znf_C3HC4_RING-type"/>
</dbReference>
<evidence type="ECO:0008006" key="11">
    <source>
        <dbReference type="Google" id="ProtNLM"/>
    </source>
</evidence>
<dbReference type="EMBL" id="WIXP02000003">
    <property type="protein sequence ID" value="KAF6213518.1"/>
    <property type="molecule type" value="Genomic_DNA"/>
</dbReference>
<gene>
    <name evidence="9" type="ORF">GE061_011238</name>
</gene>
<reference evidence="9" key="1">
    <citation type="journal article" date="2021" name="Mol. Ecol. Resour.">
        <title>Apolygus lucorum genome provides insights into omnivorousness and mesophyll feeding.</title>
        <authorList>
            <person name="Liu Y."/>
            <person name="Liu H."/>
            <person name="Wang H."/>
            <person name="Huang T."/>
            <person name="Liu B."/>
            <person name="Yang B."/>
            <person name="Yin L."/>
            <person name="Li B."/>
            <person name="Zhang Y."/>
            <person name="Zhang S."/>
            <person name="Jiang F."/>
            <person name="Zhang X."/>
            <person name="Ren Y."/>
            <person name="Wang B."/>
            <person name="Wang S."/>
            <person name="Lu Y."/>
            <person name="Wu K."/>
            <person name="Fan W."/>
            <person name="Wang G."/>
        </authorList>
    </citation>
    <scope>NUCLEOTIDE SEQUENCE</scope>
    <source>
        <strain evidence="9">12Hb</strain>
    </source>
</reference>
<feature type="coiled-coil region" evidence="5">
    <location>
        <begin position="221"/>
        <end position="274"/>
    </location>
</feature>
<evidence type="ECO:0000313" key="10">
    <source>
        <dbReference type="Proteomes" id="UP000466442"/>
    </source>
</evidence>
<evidence type="ECO:0000256" key="6">
    <source>
        <dbReference type="SAM" id="MobiDB-lite"/>
    </source>
</evidence>
<organism evidence="9 10">
    <name type="scientific">Apolygus lucorum</name>
    <name type="common">Small green plant bug</name>
    <name type="synonym">Lygocoris lucorum</name>
    <dbReference type="NCBI Taxonomy" id="248454"/>
    <lineage>
        <taxon>Eukaryota</taxon>
        <taxon>Metazoa</taxon>
        <taxon>Ecdysozoa</taxon>
        <taxon>Arthropoda</taxon>
        <taxon>Hexapoda</taxon>
        <taxon>Insecta</taxon>
        <taxon>Pterygota</taxon>
        <taxon>Neoptera</taxon>
        <taxon>Paraneoptera</taxon>
        <taxon>Hemiptera</taxon>
        <taxon>Heteroptera</taxon>
        <taxon>Panheteroptera</taxon>
        <taxon>Cimicomorpha</taxon>
        <taxon>Miridae</taxon>
        <taxon>Mirini</taxon>
        <taxon>Apolygus</taxon>
    </lineage>
</organism>
<proteinExistence type="predicted"/>
<evidence type="ECO:0000259" key="8">
    <source>
        <dbReference type="PROSITE" id="PS50119"/>
    </source>
</evidence>
<dbReference type="PROSITE" id="PS50089">
    <property type="entry name" value="ZF_RING_2"/>
    <property type="match status" value="1"/>
</dbReference>
<feature type="domain" description="RING-type" evidence="7">
    <location>
        <begin position="48"/>
        <end position="72"/>
    </location>
</feature>
<accession>A0A8S9XZ11</accession>
<sequence length="670" mass="76032">MGTSRQVYDKKAGKIVGFDKISGYLKSGDARNLTEEAEDITGAHVLICFHSVCKKCVDGWNESDKKSCPVCQFDVPKDVISNKLLQEMIEKPHSESTRKGVCGMHTDTQASRWCHQCSSLVCDECVQNHYKLKATSTHNLVDASTVIPTTDESLVEYRCKLHPTMQFEILCLKCDMMTCRNCQLEYHKQHSEYEFIADQCKTYKHELIDVKKRICETEDMLTIAQESADQMEKQMRSTKETLHKQITELQQRLVRAVNERCKELLTELDTKIDEEIRVNRDNIKKSSLKLVPLKHCLQIVDLMLLHASDNTIIHSKKHVQKCLDLHRHIPIQIPNLDVRNDYHFHPGENLENLVSQIKRIGHFKMEPTFVGSPEVYRPIIEKMDKLNQNTGGEKKSVERPVNQPARIQLRQDLQSPEGLKSMERVSSDSRSSASPEVGGMPHWHTPQGPHVSQVKRLTNTAPTAVIPQTNQMKDHLLTQQLLQTPGQVSSSQASQSQIQLTKVPPSAYPPVSQVLQKPNSSNQRMMPPNTAAPMKHTVSDPPQHVPPVTVPAPPVAQFVFANNQLIQTRNYQSTGSQRRPNESQIQNFALQNMLGRNNVTLQQVTQHQQNVLSQHPQVQQQQQQPQIQQQVAPALQPPPYLPLSQHQTPSVTFMGQTYFPGSTHTPYPQL</sequence>
<name>A0A8S9XZ11_APOLU</name>
<keyword evidence="2 4" id="KW-0863">Zinc-finger</keyword>
<feature type="region of interest" description="Disordered" evidence="6">
    <location>
        <begin position="388"/>
        <end position="450"/>
    </location>
</feature>
<dbReference type="InterPro" id="IPR017907">
    <property type="entry name" value="Znf_RING_CS"/>
</dbReference>
<evidence type="ECO:0000256" key="4">
    <source>
        <dbReference type="PROSITE-ProRule" id="PRU00024"/>
    </source>
</evidence>
<dbReference type="GO" id="GO:0008270">
    <property type="term" value="F:zinc ion binding"/>
    <property type="evidence" value="ECO:0007669"/>
    <property type="project" value="UniProtKB-KW"/>
</dbReference>
<dbReference type="AlphaFoldDB" id="A0A8S9XZ11"/>
<dbReference type="PROSITE" id="PS50119">
    <property type="entry name" value="ZF_BBOX"/>
    <property type="match status" value="1"/>
</dbReference>
<dbReference type="InterPro" id="IPR047153">
    <property type="entry name" value="TRIM45/56/19-like"/>
</dbReference>
<feature type="region of interest" description="Disordered" evidence="6">
    <location>
        <begin position="612"/>
        <end position="647"/>
    </location>
</feature>
<keyword evidence="5" id="KW-0175">Coiled coil</keyword>